<dbReference type="EMBL" id="FCOJ02000053">
    <property type="protein sequence ID" value="SAK83763.1"/>
    <property type="molecule type" value="Genomic_DNA"/>
</dbReference>
<evidence type="ECO:0000313" key="3">
    <source>
        <dbReference type="Proteomes" id="UP000054596"/>
    </source>
</evidence>
<comment type="caution">
    <text evidence="2">The sequence shown here is derived from an EMBL/GenBank/DDBJ whole genome shotgun (WGS) entry which is preliminary data.</text>
</comment>
<gene>
    <name evidence="2" type="ORF">AWB82_05621</name>
</gene>
<accession>A0A158CN01</accession>
<keyword evidence="1" id="KW-1133">Transmembrane helix</keyword>
<dbReference type="AlphaFoldDB" id="A0A158CN01"/>
<feature type="transmembrane region" description="Helical" evidence="1">
    <location>
        <begin position="556"/>
        <end position="575"/>
    </location>
</feature>
<name>A0A158CN01_9BURK</name>
<proteinExistence type="predicted"/>
<keyword evidence="3" id="KW-1185">Reference proteome</keyword>
<reference evidence="2" key="1">
    <citation type="submission" date="2016-01" db="EMBL/GenBank/DDBJ databases">
        <authorList>
            <person name="Peeters C."/>
        </authorList>
    </citation>
    <scope>NUCLEOTIDE SEQUENCE [LARGE SCALE GENOMIC DNA]</scope>
    <source>
        <strain evidence="2">LMG 29325</strain>
    </source>
</reference>
<organism evidence="2 3">
    <name type="scientific">Caballeronia glebae</name>
    <dbReference type="NCBI Taxonomy" id="1777143"/>
    <lineage>
        <taxon>Bacteria</taxon>
        <taxon>Pseudomonadati</taxon>
        <taxon>Pseudomonadota</taxon>
        <taxon>Betaproteobacteria</taxon>
        <taxon>Burkholderiales</taxon>
        <taxon>Burkholderiaceae</taxon>
        <taxon>Caballeronia</taxon>
    </lineage>
</organism>
<dbReference type="OrthoDB" id="2968017at2"/>
<dbReference type="Proteomes" id="UP000054596">
    <property type="component" value="Unassembled WGS sequence"/>
</dbReference>
<protein>
    <submittedName>
        <fullName evidence="2">Uncharacterized protein</fullName>
    </submittedName>
</protein>
<dbReference type="RefSeq" id="WP_086972608.1">
    <property type="nucleotide sequence ID" value="NZ_FCOJ02000053.1"/>
</dbReference>
<sequence>MTTDTQLSFPRVPRSISVLVSGHRNKRRSVPFCGFELRLAFRTLDKVLEKFARIPEEAAQADEIFPRALYSDDPVTIRVVTGQADHVDRYAIRRAGKHRLPFDLIVPGEVQATCAREPKHSVAFGCPQSVLEKDNAPFATRDEFALSYADILVAVWDGNTPLGAPGGVVWLIQRAVAMGLPVLWIDLDGAVHKIADHRVTELWLHRLKRPTLEHGLLEGLFETHNIETGVLIDSLRRRLNPLGDRFVSASLQSDILGSYAAEKRASPWIERRVGWFEQFMTAVFRARPCDFLNSVSKLLAGKRICKSRYETHEAPVPGLLKARFEWSDARANIAGRKHGSGTWLLYMLSSAAVFASAAGLIQFDLSWHFWLNKSAGHWPARWPWVELALIILIVYSVVRAGMQHWHRLWLGHRFVAEQIRYLRLLESFLAVPAPFTEPLFAYQQGRYRLRSAELWLLQRSLSAGGLPPLYGDYRLASQTVPELGSKLKEAVEEQFGFHEKKHKHAHAMHKRMDNLSIVLFFLAGVSTALHIFAEHWADSISASDNRLQLLLAEGVLWLPLFSASFPALGAALHGVMTKLEFGRIAEQSNKVHAQLETLLSVVRFAMTKPEATGWQPITDLRDDAKDIAKLLADENVQWRDLIKYQRTELP</sequence>
<feature type="transmembrane region" description="Helical" evidence="1">
    <location>
        <begin position="381"/>
        <end position="398"/>
    </location>
</feature>
<dbReference type="STRING" id="1777143.AWB82_05621"/>
<keyword evidence="1" id="KW-0812">Transmembrane</keyword>
<evidence type="ECO:0000313" key="2">
    <source>
        <dbReference type="EMBL" id="SAK83763.1"/>
    </source>
</evidence>
<feature type="transmembrane region" description="Helical" evidence="1">
    <location>
        <begin position="515"/>
        <end position="536"/>
    </location>
</feature>
<feature type="transmembrane region" description="Helical" evidence="1">
    <location>
        <begin position="343"/>
        <end position="361"/>
    </location>
</feature>
<keyword evidence="1" id="KW-0472">Membrane</keyword>
<evidence type="ECO:0000256" key="1">
    <source>
        <dbReference type="SAM" id="Phobius"/>
    </source>
</evidence>